<dbReference type="GeneID" id="66056270"/>
<dbReference type="EMBL" id="CM008975">
    <property type="protein sequence ID" value="PNW73227.1"/>
    <property type="molecule type" value="Genomic_DNA"/>
</dbReference>
<dbReference type="SUPFAM" id="SSF56112">
    <property type="entry name" value="Protein kinase-like (PK-like)"/>
    <property type="match status" value="1"/>
</dbReference>
<accession>A0A2K3CY61</accession>
<dbReference type="InterPro" id="IPR011009">
    <property type="entry name" value="Kinase-like_dom_sf"/>
</dbReference>
<name>A0A2K3CY61_CHLRE</name>
<feature type="coiled-coil region" evidence="1">
    <location>
        <begin position="14"/>
        <end position="55"/>
    </location>
</feature>
<dbReference type="GO" id="GO:0004672">
    <property type="term" value="F:protein kinase activity"/>
    <property type="evidence" value="ECO:0007669"/>
    <property type="project" value="InterPro"/>
</dbReference>
<evidence type="ECO:0000259" key="3">
    <source>
        <dbReference type="PROSITE" id="PS50011"/>
    </source>
</evidence>
<organism evidence="4 5">
    <name type="scientific">Chlamydomonas reinhardtii</name>
    <name type="common">Chlamydomonas smithii</name>
    <dbReference type="NCBI Taxonomy" id="3055"/>
    <lineage>
        <taxon>Eukaryota</taxon>
        <taxon>Viridiplantae</taxon>
        <taxon>Chlorophyta</taxon>
        <taxon>core chlorophytes</taxon>
        <taxon>Chlorophyceae</taxon>
        <taxon>CS clade</taxon>
        <taxon>Chlamydomonadales</taxon>
        <taxon>Chlamydomonadaceae</taxon>
        <taxon>Chlamydomonas</taxon>
    </lineage>
</organism>
<gene>
    <name evidence="4" type="ORF">CHLRE_14g623900v5</name>
</gene>
<sequence>MNRMNRPVDVAREFEAVERDIAKTTSDIDKVEKEIEKKQARQDDLVSRVEKIRQDLSDVQAQLLKPALNEEDKARRRLLEQQLCDERQFCRDELVAARSEKEQLRSEKEQLRNKKEQLRNKEAQLRKEKEQLRLLEQAHPNAGGADLVRSQLQAQLDALPSPSDMAHSEVWSQHHDFFQCFRPADGKGPTRALPIALYDPVLDQLVAMFHAAMRGVGSDGGSSGISSSSGGGSSGGGADDVAPSQVDFVLARSLCETMARSFGNETERMDEFSALLEGYLGEPIDAHHPIRTVKFETDGSLRCCVGTGPAASMWLPMYIQGVKNEIGESGDPYIQGQRYYQCYVADPKLAAQVRHTVLPALMLELAGPHLRVSALASPRDVTVVCEPLTPYLHLFSMERCDPDHMDRLALVLRAIKDGFGLLKDSCRRLVQQPQPPAASPTAECSASAASASALASPSASEEQAQKKARRGVVPPVRDLSLQLPYPLRPGTGFMDVRAIGPGVYKPLYSAKHGGRAVAVKFTRMSPDAVRVQRAWAAAGLAPALVLEEARPLPCGMTMLVMEWLAAEDGWVMFWSLPPDQKRRLHGEVVAALRRAHEVMVDDGRGGRLPGVHADLRQANVMVRGAAAAASGSGGCTGGGGEDAAAGSGAGGSSISGGAQVQVQFVDFEWAGLQGRTRLPRSICQRLPGYGGGGQVTQEYDRALWEHERVQGPL</sequence>
<dbReference type="AlphaFoldDB" id="A0A2K3CY61"/>
<keyword evidence="1" id="KW-0175">Coiled coil</keyword>
<dbReference type="PROSITE" id="PS50011">
    <property type="entry name" value="PROTEIN_KINASE_DOM"/>
    <property type="match status" value="1"/>
</dbReference>
<feature type="region of interest" description="Disordered" evidence="2">
    <location>
        <begin position="631"/>
        <end position="652"/>
    </location>
</feature>
<dbReference type="ExpressionAtlas" id="A0A2K3CY61">
    <property type="expression patterns" value="baseline and differential"/>
</dbReference>
<protein>
    <recommendedName>
        <fullName evidence="3">Protein kinase domain-containing protein</fullName>
    </recommendedName>
</protein>
<dbReference type="GO" id="GO:0005524">
    <property type="term" value="F:ATP binding"/>
    <property type="evidence" value="ECO:0007669"/>
    <property type="project" value="InterPro"/>
</dbReference>
<dbReference type="OrthoDB" id="541471at2759"/>
<evidence type="ECO:0000256" key="2">
    <source>
        <dbReference type="SAM" id="MobiDB-lite"/>
    </source>
</evidence>
<evidence type="ECO:0000313" key="5">
    <source>
        <dbReference type="Proteomes" id="UP000006906"/>
    </source>
</evidence>
<dbReference type="InParanoid" id="A0A2K3CY61"/>
<feature type="domain" description="Protein kinase" evidence="3">
    <location>
        <begin position="493"/>
        <end position="713"/>
    </location>
</feature>
<dbReference type="RefSeq" id="XP_042916914.1">
    <property type="nucleotide sequence ID" value="XM_043070241.1"/>
</dbReference>
<reference evidence="4 5" key="1">
    <citation type="journal article" date="2007" name="Science">
        <title>The Chlamydomonas genome reveals the evolution of key animal and plant functions.</title>
        <authorList>
            <person name="Merchant S.S."/>
            <person name="Prochnik S.E."/>
            <person name="Vallon O."/>
            <person name="Harris E.H."/>
            <person name="Karpowicz S.J."/>
            <person name="Witman G.B."/>
            <person name="Terry A."/>
            <person name="Salamov A."/>
            <person name="Fritz-Laylin L.K."/>
            <person name="Marechal-Drouard L."/>
            <person name="Marshall W.F."/>
            <person name="Qu L.H."/>
            <person name="Nelson D.R."/>
            <person name="Sanderfoot A.A."/>
            <person name="Spalding M.H."/>
            <person name="Kapitonov V.V."/>
            <person name="Ren Q."/>
            <person name="Ferris P."/>
            <person name="Lindquist E."/>
            <person name="Shapiro H."/>
            <person name="Lucas S.M."/>
            <person name="Grimwood J."/>
            <person name="Schmutz J."/>
            <person name="Cardol P."/>
            <person name="Cerutti H."/>
            <person name="Chanfreau G."/>
            <person name="Chen C.L."/>
            <person name="Cognat V."/>
            <person name="Croft M.T."/>
            <person name="Dent R."/>
            <person name="Dutcher S."/>
            <person name="Fernandez E."/>
            <person name="Fukuzawa H."/>
            <person name="Gonzalez-Ballester D."/>
            <person name="Gonzalez-Halphen D."/>
            <person name="Hallmann A."/>
            <person name="Hanikenne M."/>
            <person name="Hippler M."/>
            <person name="Inwood W."/>
            <person name="Jabbari K."/>
            <person name="Kalanon M."/>
            <person name="Kuras R."/>
            <person name="Lefebvre P.A."/>
            <person name="Lemaire S.D."/>
            <person name="Lobanov A.V."/>
            <person name="Lohr M."/>
            <person name="Manuell A."/>
            <person name="Meier I."/>
            <person name="Mets L."/>
            <person name="Mittag M."/>
            <person name="Mittelmeier T."/>
            <person name="Moroney J.V."/>
            <person name="Moseley J."/>
            <person name="Napoli C."/>
            <person name="Nedelcu A.M."/>
            <person name="Niyogi K."/>
            <person name="Novoselov S.V."/>
            <person name="Paulsen I.T."/>
            <person name="Pazour G."/>
            <person name="Purton S."/>
            <person name="Ral J.P."/>
            <person name="Riano-Pachon D.M."/>
            <person name="Riekhof W."/>
            <person name="Rymarquis L."/>
            <person name="Schroda M."/>
            <person name="Stern D."/>
            <person name="Umen J."/>
            <person name="Willows R."/>
            <person name="Wilson N."/>
            <person name="Zimmer S.L."/>
            <person name="Allmer J."/>
            <person name="Balk J."/>
            <person name="Bisova K."/>
            <person name="Chen C.J."/>
            <person name="Elias M."/>
            <person name="Gendler K."/>
            <person name="Hauser C."/>
            <person name="Lamb M.R."/>
            <person name="Ledford H."/>
            <person name="Long J.C."/>
            <person name="Minagawa J."/>
            <person name="Page M.D."/>
            <person name="Pan J."/>
            <person name="Pootakham W."/>
            <person name="Roje S."/>
            <person name="Rose A."/>
            <person name="Stahlberg E."/>
            <person name="Terauchi A.M."/>
            <person name="Yang P."/>
            <person name="Ball S."/>
            <person name="Bowler C."/>
            <person name="Dieckmann C.L."/>
            <person name="Gladyshev V.N."/>
            <person name="Green P."/>
            <person name="Jorgensen R."/>
            <person name="Mayfield S."/>
            <person name="Mueller-Roeber B."/>
            <person name="Rajamani S."/>
            <person name="Sayre R.T."/>
            <person name="Brokstein P."/>
            <person name="Dubchak I."/>
            <person name="Goodstein D."/>
            <person name="Hornick L."/>
            <person name="Huang Y.W."/>
            <person name="Jhaveri J."/>
            <person name="Luo Y."/>
            <person name="Martinez D."/>
            <person name="Ngau W.C."/>
            <person name="Otillar B."/>
            <person name="Poliakov A."/>
            <person name="Porter A."/>
            <person name="Szajkowski L."/>
            <person name="Werner G."/>
            <person name="Zhou K."/>
            <person name="Grigoriev I.V."/>
            <person name="Rokhsar D.S."/>
            <person name="Grossman A.R."/>
        </authorList>
    </citation>
    <scope>NUCLEOTIDE SEQUENCE [LARGE SCALE GENOMIC DNA]</scope>
    <source>
        <strain evidence="5">CC-503</strain>
    </source>
</reference>
<dbReference type="Proteomes" id="UP000006906">
    <property type="component" value="Chromosome 14"/>
</dbReference>
<evidence type="ECO:0000256" key="1">
    <source>
        <dbReference type="SAM" id="Coils"/>
    </source>
</evidence>
<feature type="region of interest" description="Disordered" evidence="2">
    <location>
        <begin position="218"/>
        <end position="238"/>
    </location>
</feature>
<evidence type="ECO:0000313" key="4">
    <source>
        <dbReference type="EMBL" id="PNW73227.1"/>
    </source>
</evidence>
<dbReference type="Gramene" id="PNW73227">
    <property type="protein sequence ID" value="PNW73227"/>
    <property type="gene ID" value="CHLRE_14g623900v5"/>
</dbReference>
<proteinExistence type="predicted"/>
<feature type="region of interest" description="Disordered" evidence="2">
    <location>
        <begin position="101"/>
        <end position="120"/>
    </location>
</feature>
<dbReference type="KEGG" id="cre:CHLRE_14g623900v5"/>
<dbReference type="InterPro" id="IPR000719">
    <property type="entry name" value="Prot_kinase_dom"/>
</dbReference>
<keyword evidence="5" id="KW-1185">Reference proteome</keyword>